<dbReference type="AlphaFoldDB" id="A0A8B6BDY6"/>
<dbReference type="SUPFAM" id="SSF53067">
    <property type="entry name" value="Actin-like ATPase domain"/>
    <property type="match status" value="2"/>
</dbReference>
<dbReference type="OrthoDB" id="546249at2759"/>
<dbReference type="PANTHER" id="PTHR14187:SF5">
    <property type="entry name" value="HEAT SHOCK 70 KDA PROTEIN 12A"/>
    <property type="match status" value="1"/>
</dbReference>
<dbReference type="Pfam" id="PF00012">
    <property type="entry name" value="HSP70"/>
    <property type="match status" value="1"/>
</dbReference>
<dbReference type="GO" id="GO:0140662">
    <property type="term" value="F:ATP-dependent protein folding chaperone"/>
    <property type="evidence" value="ECO:0007669"/>
    <property type="project" value="InterPro"/>
</dbReference>
<dbReference type="CDD" id="cd10229">
    <property type="entry name" value="ASKHA_NBD_HSP70_HSPA12"/>
    <property type="match status" value="1"/>
</dbReference>
<name>A0A8B6BDY6_MYTGA</name>
<protein>
    <submittedName>
        <fullName evidence="4">Uncharacterized protein</fullName>
    </submittedName>
</protein>
<keyword evidence="5" id="KW-1185">Reference proteome</keyword>
<dbReference type="Proteomes" id="UP000596742">
    <property type="component" value="Unassembled WGS sequence"/>
</dbReference>
<sequence length="577" mass="66192">MSDYLMVASIDFGTTYSGYAFSLTTDFKRDPLLIHSNQTWNSGTAQLLSLKTPTCILLNSNRKTKSIGYEAESDYSRIKEEDNENQEDYYFFHRFKMILYDNQNLKHQKLKDVTGKTVVASEVFSKFIKALKGHLLTHFDETGKAIEPHEIRWVLTVPTIWTDASKQFMRECAHQAGIDDNKLVIALEPEAASIFCLFQENSRASNKRRLLNRTGQKYMIIDLGGGTADITIHERLPKGVDCEYPSLKELHHAIGDDCGGSQVDNAFMEVLRDILGQKLVNLMKKKQPSAYLELLREFETFKRREITDKNYIRIPLVTINELIEELGEDDVDNKIKMSKYKNKIKRNREKFCIDAELMKSFFGPTIDRIVSLVKETSKIKAIKEVSLFVLVGGFSECKYVLRALKEALPNKTFIVPDDPGLSVLKGAVIFGHERIIESRVMMNSYGTKIFEPFDPKVHEMSRKKRAGGRYICPKIFDFIVKKNESVPVGTTIKREYLTDEPQQCYMDLAMYKSDSEFTEYTDEEGCYRVCDATIDIPNPSDEKRTVEIEYFFGDTEIRMTAVETDSGESCNTVLKFI</sequence>
<keyword evidence="3" id="KW-0067">ATP-binding</keyword>
<dbReference type="InterPro" id="IPR013126">
    <property type="entry name" value="Hsp_70_fam"/>
</dbReference>
<evidence type="ECO:0000256" key="1">
    <source>
        <dbReference type="ARBA" id="ARBA00007381"/>
    </source>
</evidence>
<gene>
    <name evidence="4" type="ORF">MGAL_10B066512</name>
</gene>
<evidence type="ECO:0000256" key="2">
    <source>
        <dbReference type="ARBA" id="ARBA00022741"/>
    </source>
</evidence>
<evidence type="ECO:0000313" key="5">
    <source>
        <dbReference type="Proteomes" id="UP000596742"/>
    </source>
</evidence>
<dbReference type="InterPro" id="IPR043129">
    <property type="entry name" value="ATPase_NBD"/>
</dbReference>
<accession>A0A8B6BDY6</accession>
<reference evidence="4" key="1">
    <citation type="submission" date="2018-11" db="EMBL/GenBank/DDBJ databases">
        <authorList>
            <person name="Alioto T."/>
            <person name="Alioto T."/>
        </authorList>
    </citation>
    <scope>NUCLEOTIDE SEQUENCE</scope>
</reference>
<comment type="caution">
    <text evidence="4">The sequence shown here is derived from an EMBL/GenBank/DDBJ whole genome shotgun (WGS) entry which is preliminary data.</text>
</comment>
<dbReference type="GO" id="GO:0005524">
    <property type="term" value="F:ATP binding"/>
    <property type="evidence" value="ECO:0007669"/>
    <property type="project" value="UniProtKB-KW"/>
</dbReference>
<evidence type="ECO:0000313" key="4">
    <source>
        <dbReference type="EMBL" id="VDH89159.1"/>
    </source>
</evidence>
<dbReference type="Gene3D" id="3.30.420.40">
    <property type="match status" value="2"/>
</dbReference>
<dbReference type="EMBL" id="UYJE01000010">
    <property type="protein sequence ID" value="VDH89159.1"/>
    <property type="molecule type" value="Genomic_DNA"/>
</dbReference>
<proteinExistence type="inferred from homology"/>
<evidence type="ECO:0000256" key="3">
    <source>
        <dbReference type="ARBA" id="ARBA00022840"/>
    </source>
</evidence>
<dbReference type="Gene3D" id="3.90.640.10">
    <property type="entry name" value="Actin, Chain A, domain 4"/>
    <property type="match status" value="1"/>
</dbReference>
<organism evidence="4 5">
    <name type="scientific">Mytilus galloprovincialis</name>
    <name type="common">Mediterranean mussel</name>
    <dbReference type="NCBI Taxonomy" id="29158"/>
    <lineage>
        <taxon>Eukaryota</taxon>
        <taxon>Metazoa</taxon>
        <taxon>Spiralia</taxon>
        <taxon>Lophotrochozoa</taxon>
        <taxon>Mollusca</taxon>
        <taxon>Bivalvia</taxon>
        <taxon>Autobranchia</taxon>
        <taxon>Pteriomorphia</taxon>
        <taxon>Mytilida</taxon>
        <taxon>Mytiloidea</taxon>
        <taxon>Mytilidae</taxon>
        <taxon>Mytilinae</taxon>
        <taxon>Mytilus</taxon>
    </lineage>
</organism>
<dbReference type="PANTHER" id="PTHR14187">
    <property type="entry name" value="ALPHA KINASE/ELONGATION FACTOR 2 KINASE"/>
    <property type="match status" value="1"/>
</dbReference>
<keyword evidence="2" id="KW-0547">Nucleotide-binding</keyword>
<comment type="similarity">
    <text evidence="1">Belongs to the heat shock protein 70 family.</text>
</comment>